<evidence type="ECO:0000256" key="3">
    <source>
        <dbReference type="ARBA" id="ARBA00022475"/>
    </source>
</evidence>
<reference evidence="11" key="1">
    <citation type="submission" date="2016-10" db="EMBL/GenBank/DDBJ databases">
        <authorList>
            <person name="de Groot N.N."/>
        </authorList>
    </citation>
    <scope>NUCLEOTIDE SEQUENCE [LARGE SCALE GENOMIC DNA]</scope>
    <source>
        <strain evidence="11">10nlg</strain>
    </source>
</reference>
<dbReference type="PANTHER" id="PTHR43357:SF4">
    <property type="entry name" value="INNER MEMBRANE ABC TRANSPORTER PERMEASE PROTEIN YDCV"/>
    <property type="match status" value="1"/>
</dbReference>
<keyword evidence="7 8" id="KW-0472">Membrane</keyword>
<keyword evidence="5 8" id="KW-0812">Transmembrane</keyword>
<dbReference type="EMBL" id="FOGV01000014">
    <property type="protein sequence ID" value="SES07819.1"/>
    <property type="molecule type" value="Genomic_DNA"/>
</dbReference>
<organism evidence="10 11">
    <name type="scientific">Salisediminibacterium halotolerans</name>
    <dbReference type="NCBI Taxonomy" id="517425"/>
    <lineage>
        <taxon>Bacteria</taxon>
        <taxon>Bacillati</taxon>
        <taxon>Bacillota</taxon>
        <taxon>Bacilli</taxon>
        <taxon>Bacillales</taxon>
        <taxon>Bacillaceae</taxon>
        <taxon>Salisediminibacterium</taxon>
    </lineage>
</organism>
<evidence type="ECO:0000256" key="2">
    <source>
        <dbReference type="ARBA" id="ARBA00022448"/>
    </source>
</evidence>
<feature type="transmembrane region" description="Helical" evidence="8">
    <location>
        <begin position="99"/>
        <end position="119"/>
    </location>
</feature>
<evidence type="ECO:0000256" key="4">
    <source>
        <dbReference type="ARBA" id="ARBA00022519"/>
    </source>
</evidence>
<dbReference type="Pfam" id="PF00528">
    <property type="entry name" value="BPD_transp_1"/>
    <property type="match status" value="1"/>
</dbReference>
<comment type="subcellular location">
    <subcellularLocation>
        <location evidence="1">Cell inner membrane</location>
        <topology evidence="1">Multi-pass membrane protein</topology>
    </subcellularLocation>
    <subcellularLocation>
        <location evidence="8">Cell membrane</location>
        <topology evidence="8">Multi-pass membrane protein</topology>
    </subcellularLocation>
</comment>
<keyword evidence="4" id="KW-0997">Cell inner membrane</keyword>
<keyword evidence="2 8" id="KW-0813">Transport</keyword>
<gene>
    <name evidence="10" type="ORF">SAMN05444126_1149</name>
</gene>
<keyword evidence="11" id="KW-1185">Reference proteome</keyword>
<evidence type="ECO:0000256" key="5">
    <source>
        <dbReference type="ARBA" id="ARBA00022692"/>
    </source>
</evidence>
<proteinExistence type="inferred from homology"/>
<name>A0A1H9UEP6_9BACI</name>
<evidence type="ECO:0000256" key="1">
    <source>
        <dbReference type="ARBA" id="ARBA00004429"/>
    </source>
</evidence>
<dbReference type="CDD" id="cd06261">
    <property type="entry name" value="TM_PBP2"/>
    <property type="match status" value="1"/>
</dbReference>
<evidence type="ECO:0000256" key="6">
    <source>
        <dbReference type="ARBA" id="ARBA00022989"/>
    </source>
</evidence>
<dbReference type="SUPFAM" id="SSF161098">
    <property type="entry name" value="MetI-like"/>
    <property type="match status" value="1"/>
</dbReference>
<evidence type="ECO:0000256" key="8">
    <source>
        <dbReference type="RuleBase" id="RU363032"/>
    </source>
</evidence>
<keyword evidence="3" id="KW-1003">Cell membrane</keyword>
<dbReference type="STRING" id="1464123.SAMN05444126_1149"/>
<dbReference type="Gene3D" id="1.10.3720.10">
    <property type="entry name" value="MetI-like"/>
    <property type="match status" value="1"/>
</dbReference>
<evidence type="ECO:0000313" key="10">
    <source>
        <dbReference type="EMBL" id="SES07819.1"/>
    </source>
</evidence>
<dbReference type="RefSeq" id="WP_245729805.1">
    <property type="nucleotide sequence ID" value="NZ_FOGV01000014.1"/>
</dbReference>
<feature type="domain" description="ABC transmembrane type-1" evidence="9">
    <location>
        <begin position="64"/>
        <end position="252"/>
    </location>
</feature>
<evidence type="ECO:0000259" key="9">
    <source>
        <dbReference type="PROSITE" id="PS50928"/>
    </source>
</evidence>
<dbReference type="PROSITE" id="PS50928">
    <property type="entry name" value="ABC_TM1"/>
    <property type="match status" value="1"/>
</dbReference>
<dbReference type="PANTHER" id="PTHR43357">
    <property type="entry name" value="INNER MEMBRANE ABC TRANSPORTER PERMEASE PROTEIN YDCV"/>
    <property type="match status" value="1"/>
</dbReference>
<evidence type="ECO:0000256" key="7">
    <source>
        <dbReference type="ARBA" id="ARBA00023136"/>
    </source>
</evidence>
<comment type="similarity">
    <text evidence="8">Belongs to the binding-protein-dependent transport system permease family.</text>
</comment>
<dbReference type="AlphaFoldDB" id="A0A1H9UEP6"/>
<comment type="caution">
    <text evidence="10">The sequence shown here is derived from an EMBL/GenBank/DDBJ whole genome shotgun (WGS) entry which is preliminary data.</text>
</comment>
<dbReference type="InterPro" id="IPR035906">
    <property type="entry name" value="MetI-like_sf"/>
</dbReference>
<keyword evidence="6 8" id="KW-1133">Transmembrane helix</keyword>
<sequence length="266" mass="29635">MIAKRDLQKSFWLLLLFLLFIAPALLMFWRSLSPGAVWPELFSGEWNFRAWQVIFSDGNIINALFNTVLIGTAVVLINFLLAVPAAYGLARFNFKGKPLIESVLMMPILIPVLAIAMGMHITMIRIGLTDTMTGVILIHLMPTLPYAIRVMKSGFDRLSITWEEQSAVLGVGRFRTFFTTLIPLLLPSIRSMAVLVFVISLSQYVLTSIIGGGQVSTLPLIYYPYFNSADSAVVAGFSVIFVLLPMLFFLVFEGLIRLYLSAVRSA</sequence>
<accession>A0A1H9UEP6</accession>
<feature type="transmembrane region" description="Helical" evidence="8">
    <location>
        <begin position="232"/>
        <end position="260"/>
    </location>
</feature>
<protein>
    <submittedName>
        <fullName evidence="10">Spermidine/putrescine transport system permease protein</fullName>
    </submittedName>
</protein>
<feature type="transmembrane region" description="Helical" evidence="8">
    <location>
        <begin position="63"/>
        <end position="87"/>
    </location>
</feature>
<dbReference type="Proteomes" id="UP000199318">
    <property type="component" value="Unassembled WGS sequence"/>
</dbReference>
<feature type="transmembrane region" description="Helical" evidence="8">
    <location>
        <begin position="131"/>
        <end position="148"/>
    </location>
</feature>
<dbReference type="InterPro" id="IPR000515">
    <property type="entry name" value="MetI-like"/>
</dbReference>
<dbReference type="GO" id="GO:0005886">
    <property type="term" value="C:plasma membrane"/>
    <property type="evidence" value="ECO:0007669"/>
    <property type="project" value="UniProtKB-SubCell"/>
</dbReference>
<dbReference type="GO" id="GO:0055085">
    <property type="term" value="P:transmembrane transport"/>
    <property type="evidence" value="ECO:0007669"/>
    <property type="project" value="InterPro"/>
</dbReference>
<evidence type="ECO:0000313" key="11">
    <source>
        <dbReference type="Proteomes" id="UP000199318"/>
    </source>
</evidence>